<reference evidence="2 3" key="1">
    <citation type="submission" date="2017-10" db="EMBL/GenBank/DDBJ databases">
        <title>Comparative genomics in systemic dimorphic fungi from Ajellomycetaceae.</title>
        <authorList>
            <person name="Munoz J.F."/>
            <person name="Mcewen J.G."/>
            <person name="Clay O.K."/>
            <person name="Cuomo C.A."/>
        </authorList>
    </citation>
    <scope>NUCLEOTIDE SEQUENCE [LARGE SCALE GENOMIC DNA]</scope>
    <source>
        <strain evidence="2 3">UAMH4076</strain>
    </source>
</reference>
<sequence length="66" mass="7115">MPQTALITGATGLLGRQVLNAFQRDSSNWKVIGQGLSRAGMDMDAEIVKADLLNESEVVALLDRTK</sequence>
<dbReference type="Proteomes" id="UP000226031">
    <property type="component" value="Unassembled WGS sequence"/>
</dbReference>
<evidence type="ECO:0000313" key="2">
    <source>
        <dbReference type="EMBL" id="PGH31669.1"/>
    </source>
</evidence>
<accession>A0A2B7ZEP6</accession>
<keyword evidence="3" id="KW-1185">Reference proteome</keyword>
<evidence type="ECO:0000313" key="3">
    <source>
        <dbReference type="Proteomes" id="UP000226031"/>
    </source>
</evidence>
<dbReference type="VEuPathDB" id="FungiDB:EMCG_04177"/>
<dbReference type="STRING" id="73230.A0A2B7ZEP6"/>
<gene>
    <name evidence="2" type="ORF">GX50_05563</name>
</gene>
<dbReference type="Pfam" id="PF01370">
    <property type="entry name" value="Epimerase"/>
    <property type="match status" value="1"/>
</dbReference>
<dbReference type="EMBL" id="PDND01000119">
    <property type="protein sequence ID" value="PGH31669.1"/>
    <property type="molecule type" value="Genomic_DNA"/>
</dbReference>
<comment type="caution">
    <text evidence="2">The sequence shown here is derived from an EMBL/GenBank/DDBJ whole genome shotgun (WGS) entry which is preliminary data.</text>
</comment>
<dbReference type="Gene3D" id="3.40.50.720">
    <property type="entry name" value="NAD(P)-binding Rossmann-like Domain"/>
    <property type="match status" value="1"/>
</dbReference>
<name>A0A2B7ZEP6_9EURO</name>
<organism evidence="2 3">
    <name type="scientific">[Emmonsia] crescens</name>
    <dbReference type="NCBI Taxonomy" id="73230"/>
    <lineage>
        <taxon>Eukaryota</taxon>
        <taxon>Fungi</taxon>
        <taxon>Dikarya</taxon>
        <taxon>Ascomycota</taxon>
        <taxon>Pezizomycotina</taxon>
        <taxon>Eurotiomycetes</taxon>
        <taxon>Eurotiomycetidae</taxon>
        <taxon>Onygenales</taxon>
        <taxon>Ajellomycetaceae</taxon>
        <taxon>Emergomyces</taxon>
    </lineage>
</organism>
<feature type="domain" description="NAD-dependent epimerase/dehydratase" evidence="1">
    <location>
        <begin position="5"/>
        <end position="64"/>
    </location>
</feature>
<evidence type="ECO:0000259" key="1">
    <source>
        <dbReference type="Pfam" id="PF01370"/>
    </source>
</evidence>
<dbReference type="AlphaFoldDB" id="A0A2B7ZEP6"/>
<protein>
    <recommendedName>
        <fullName evidence="1">NAD-dependent epimerase/dehydratase domain-containing protein</fullName>
    </recommendedName>
</protein>
<dbReference type="SUPFAM" id="SSF51735">
    <property type="entry name" value="NAD(P)-binding Rossmann-fold domains"/>
    <property type="match status" value="1"/>
</dbReference>
<proteinExistence type="predicted"/>
<dbReference type="InterPro" id="IPR036291">
    <property type="entry name" value="NAD(P)-bd_dom_sf"/>
</dbReference>
<dbReference type="InterPro" id="IPR001509">
    <property type="entry name" value="Epimerase_deHydtase"/>
</dbReference>